<dbReference type="InterPro" id="IPR027417">
    <property type="entry name" value="P-loop_NTPase"/>
</dbReference>
<evidence type="ECO:0000256" key="1">
    <source>
        <dbReference type="ARBA" id="ARBA00022705"/>
    </source>
</evidence>
<gene>
    <name evidence="3" type="ORF">PICST_53814</name>
</gene>
<dbReference type="GeneID" id="4852001"/>
<dbReference type="GO" id="GO:0003677">
    <property type="term" value="F:DNA binding"/>
    <property type="evidence" value="ECO:0007669"/>
    <property type="project" value="TreeGrafter"/>
</dbReference>
<dbReference type="PANTHER" id="PTHR23389:SF6">
    <property type="entry name" value="REPLICATION FACTOR C SUBUNIT 1"/>
    <property type="match status" value="1"/>
</dbReference>
<sequence>NLLSVLSGKQSTKNAHSKRATPKAEIVNETEVVENGALDENETTDDSEISDNLDSSFTEVKSRDFRKDHEVLELERRIYNKEVPTISAKDFFALISVGVTPDKRKSVDIIEVEDRTIVDVDEDTPPEVLDLSNITGDLMGTSTNTEDLESKIFGENVKRMTASDIFNSAKPVLSKTKKQKKTVGKPTMMVTLRLSSPILEEIKKYDNPLKTRGNAHFSSSFASNNNSDNDFFSRSSSRSTNSLMVTLKVSPSHLQEIKKYENPLKTKGNSQLLGSLGSSNNNGNNSFFNRPSTSKLTPLQKLKELLPPALHKSQFHVIPEEQDFLQRDPHFPFSRACPVEASSCEDLSLLELTQKDAERINSYVMQPVKDISVADLVLERIPDISNIPVLNSIYERFIVNSSKNPDRCLWNDLFRPSSHRELLMAPENKDSIMNWIANSFSRLRTQSLTNPRNIMMKKKKKKQAGSALDGFIVDDDSFLDGSETEEEIFVPLLILYGSSGSCKSSSVYAIMKEFSGYVHEINSGMYRGRKDIYNGLKELSTTQLVHKQNESKTFQQGLILFEDVNYLFEQDKNFWSVVQDILNISRRPIVLTCEDMLNIPKNLIDFAAQEDSIIRLDEFTISRDILQKYLWLCCASQGYDVSTSILEEVSSNSFNSKNYDLRRCLNDLQFLCQKEYADNFNGIIQLTKVEKSKSHHCLELNQFSSNYDLLSESDIISTNSFSQLNYDIIPNELNDVYVIDDSTKLRAPALPFELDVGNYLQHEVSKSCFVSMYSPELKYSFNQLRTEAVSFIGSRSKKLPKFIQDLQTARRALRSASNMSTPGDSPFTSFEELSSAGRTPEPTGIPDTSFVNHIGPTSFVLDLLPICRWWSRLQESFDEVDKNALAEGRQSVKTFLRYRDFQYKSRIIDDSI</sequence>
<dbReference type="HOGENOM" id="CLU_013192_0_0_1"/>
<dbReference type="FunCoup" id="A3GIA2">
    <property type="interactions" value="97"/>
</dbReference>
<feature type="region of interest" description="Disordered" evidence="2">
    <location>
        <begin position="814"/>
        <end position="848"/>
    </location>
</feature>
<feature type="compositionally biased region" description="Polar residues" evidence="2">
    <location>
        <begin position="1"/>
        <end position="14"/>
    </location>
</feature>
<dbReference type="EMBL" id="AAVQ01000002">
    <property type="protein sequence ID" value="EAZ62953.2"/>
    <property type="molecule type" value="Genomic_DNA"/>
</dbReference>
<keyword evidence="4" id="KW-1185">Reference proteome</keyword>
<accession>A3GIA2</accession>
<feature type="region of interest" description="Disordered" evidence="2">
    <location>
        <begin position="1"/>
        <end position="53"/>
    </location>
</feature>
<dbReference type="KEGG" id="pic:PICST_53814"/>
<feature type="compositionally biased region" description="Polar residues" evidence="2">
    <location>
        <begin position="815"/>
        <end position="832"/>
    </location>
</feature>
<protein>
    <recommendedName>
        <fullName evidence="5">Telomere length regulation protein ELG1</fullName>
    </recommendedName>
</protein>
<dbReference type="AlphaFoldDB" id="A3GIA2"/>
<dbReference type="eggNOG" id="KOG1968">
    <property type="taxonomic scope" value="Eukaryota"/>
</dbReference>
<dbReference type="OMA" id="YVHEINS"/>
<dbReference type="GO" id="GO:0006260">
    <property type="term" value="P:DNA replication"/>
    <property type="evidence" value="ECO:0007669"/>
    <property type="project" value="UniProtKB-KW"/>
</dbReference>
<evidence type="ECO:0000313" key="3">
    <source>
        <dbReference type="EMBL" id="EAZ62953.2"/>
    </source>
</evidence>
<dbReference type="STRING" id="322104.A3GIA2"/>
<comment type="caution">
    <text evidence="3">The sequence shown here is derived from an EMBL/GenBank/DDBJ whole genome shotgun (WGS) entry which is preliminary data.</text>
</comment>
<evidence type="ECO:0008006" key="5">
    <source>
        <dbReference type="Google" id="ProtNLM"/>
    </source>
</evidence>
<evidence type="ECO:0000256" key="2">
    <source>
        <dbReference type="SAM" id="MobiDB-lite"/>
    </source>
</evidence>
<proteinExistence type="predicted"/>
<organism evidence="3 4">
    <name type="scientific">Scheffersomyces stipitis (strain ATCC 58785 / CBS 6054 / NBRC 10063 / NRRL Y-11545)</name>
    <name type="common">Yeast</name>
    <name type="synonym">Pichia stipitis</name>
    <dbReference type="NCBI Taxonomy" id="322104"/>
    <lineage>
        <taxon>Eukaryota</taxon>
        <taxon>Fungi</taxon>
        <taxon>Dikarya</taxon>
        <taxon>Ascomycota</taxon>
        <taxon>Saccharomycotina</taxon>
        <taxon>Pichiomycetes</taxon>
        <taxon>Debaryomycetaceae</taxon>
        <taxon>Scheffersomyces</taxon>
    </lineage>
</organism>
<dbReference type="Proteomes" id="UP000002258">
    <property type="component" value="Chromosome 1"/>
</dbReference>
<dbReference type="GO" id="GO:0005634">
    <property type="term" value="C:nucleus"/>
    <property type="evidence" value="ECO:0007669"/>
    <property type="project" value="TreeGrafter"/>
</dbReference>
<dbReference type="RefSeq" id="XP_001386976.2">
    <property type="nucleotide sequence ID" value="XM_001386939.1"/>
</dbReference>
<dbReference type="InParanoid" id="A3GIA2"/>
<feature type="compositionally biased region" description="Acidic residues" evidence="2">
    <location>
        <begin position="37"/>
        <end position="51"/>
    </location>
</feature>
<dbReference type="PANTHER" id="PTHR23389">
    <property type="entry name" value="CHROMOSOME TRANSMISSION FIDELITY FACTOR 18"/>
    <property type="match status" value="1"/>
</dbReference>
<evidence type="ECO:0000313" key="4">
    <source>
        <dbReference type="Proteomes" id="UP000002258"/>
    </source>
</evidence>
<keyword evidence="1" id="KW-0235">DNA replication</keyword>
<dbReference type="OrthoDB" id="10064318at2759"/>
<name>A3GIA2_PICST</name>
<feature type="non-terminal residue" evidence="3">
    <location>
        <position position="1"/>
    </location>
</feature>
<dbReference type="SUPFAM" id="SSF52540">
    <property type="entry name" value="P-loop containing nucleoside triphosphate hydrolases"/>
    <property type="match status" value="1"/>
</dbReference>
<reference evidence="3 4" key="1">
    <citation type="journal article" date="2007" name="Nat. Biotechnol.">
        <title>Genome sequence of the lignocellulose-bioconverting and xylose-fermenting yeast Pichia stipitis.</title>
        <authorList>
            <person name="Jeffries T.W."/>
            <person name="Grigoriev I.V."/>
            <person name="Grimwood J."/>
            <person name="Laplaza J.M."/>
            <person name="Aerts A."/>
            <person name="Salamov A."/>
            <person name="Schmutz J."/>
            <person name="Lindquist E."/>
            <person name="Dehal P."/>
            <person name="Shapiro H."/>
            <person name="Jin Y.S."/>
            <person name="Passoth V."/>
            <person name="Richardson P.M."/>
        </authorList>
    </citation>
    <scope>NUCLEOTIDE SEQUENCE [LARGE SCALE GENOMIC DNA]</scope>
    <source>
        <strain evidence="4">ATCC 58785 / CBS 6054 / NBRC 10063 / NRRL Y-11545</strain>
    </source>
</reference>
<dbReference type="Gene3D" id="3.40.50.300">
    <property type="entry name" value="P-loop containing nucleotide triphosphate hydrolases"/>
    <property type="match status" value="1"/>
</dbReference>